<evidence type="ECO:0000313" key="5">
    <source>
        <dbReference type="EMBL" id="OZM56333.1"/>
    </source>
</evidence>
<dbReference type="Pfam" id="PF00356">
    <property type="entry name" value="LacI"/>
    <property type="match status" value="1"/>
</dbReference>
<dbReference type="GO" id="GO:0003700">
    <property type="term" value="F:DNA-binding transcription factor activity"/>
    <property type="evidence" value="ECO:0007669"/>
    <property type="project" value="TreeGrafter"/>
</dbReference>
<dbReference type="InterPro" id="IPR010982">
    <property type="entry name" value="Lambda_DNA-bd_dom_sf"/>
</dbReference>
<dbReference type="RefSeq" id="WP_094925837.1">
    <property type="nucleotide sequence ID" value="NZ_NPIA01000007.1"/>
</dbReference>
<organism evidence="5 6">
    <name type="scientific">Lottiidibacillus patelloidae</name>
    <dbReference type="NCBI Taxonomy" id="2670334"/>
    <lineage>
        <taxon>Bacteria</taxon>
        <taxon>Bacillati</taxon>
        <taxon>Bacillota</taxon>
        <taxon>Bacilli</taxon>
        <taxon>Bacillales</taxon>
        <taxon>Bacillaceae</taxon>
        <taxon>Lottiidibacillus</taxon>
    </lineage>
</organism>
<keyword evidence="6" id="KW-1185">Reference proteome</keyword>
<evidence type="ECO:0000256" key="1">
    <source>
        <dbReference type="ARBA" id="ARBA00023015"/>
    </source>
</evidence>
<dbReference type="PROSITE" id="PS50932">
    <property type="entry name" value="HTH_LACI_2"/>
    <property type="match status" value="1"/>
</dbReference>
<dbReference type="Gene3D" id="3.40.50.2300">
    <property type="match status" value="2"/>
</dbReference>
<evidence type="ECO:0000256" key="2">
    <source>
        <dbReference type="ARBA" id="ARBA00023125"/>
    </source>
</evidence>
<dbReference type="AlphaFoldDB" id="A0A263BRJ9"/>
<dbReference type="EMBL" id="NPIA01000007">
    <property type="protein sequence ID" value="OZM56333.1"/>
    <property type="molecule type" value="Genomic_DNA"/>
</dbReference>
<name>A0A263BRJ9_9BACI</name>
<dbReference type="SUPFAM" id="SSF47413">
    <property type="entry name" value="lambda repressor-like DNA-binding domains"/>
    <property type="match status" value="1"/>
</dbReference>
<reference evidence="5 6" key="2">
    <citation type="submission" date="2017-09" db="EMBL/GenBank/DDBJ databases">
        <title>Bacillus patelloidae sp. nov., isolated from the intestinal tract of a marine limpet.</title>
        <authorList>
            <person name="Liu R."/>
            <person name="Dong C."/>
            <person name="Shao Z."/>
        </authorList>
    </citation>
    <scope>NUCLEOTIDE SEQUENCE [LARGE SCALE GENOMIC DNA]</scope>
    <source>
        <strain evidence="5 6">SA5d-4</strain>
    </source>
</reference>
<dbReference type="Proteomes" id="UP000217083">
    <property type="component" value="Unassembled WGS sequence"/>
</dbReference>
<dbReference type="Pfam" id="PF13377">
    <property type="entry name" value="Peripla_BP_3"/>
    <property type="match status" value="1"/>
</dbReference>
<evidence type="ECO:0000313" key="6">
    <source>
        <dbReference type="Proteomes" id="UP000217083"/>
    </source>
</evidence>
<dbReference type="InterPro" id="IPR000843">
    <property type="entry name" value="HTH_LacI"/>
</dbReference>
<reference evidence="6" key="1">
    <citation type="submission" date="2017-08" db="EMBL/GenBank/DDBJ databases">
        <authorList>
            <person name="Huang Z."/>
        </authorList>
    </citation>
    <scope>NUCLEOTIDE SEQUENCE [LARGE SCALE GENOMIC DNA]</scope>
    <source>
        <strain evidence="6">SA5d-4</strain>
    </source>
</reference>
<keyword evidence="2" id="KW-0238">DNA-binding</keyword>
<dbReference type="PANTHER" id="PTHR30146">
    <property type="entry name" value="LACI-RELATED TRANSCRIPTIONAL REPRESSOR"/>
    <property type="match status" value="1"/>
</dbReference>
<dbReference type="Gene3D" id="1.10.260.40">
    <property type="entry name" value="lambda repressor-like DNA-binding domains"/>
    <property type="match status" value="1"/>
</dbReference>
<protein>
    <submittedName>
        <fullName evidence="5">LacI family transcriptional regulator</fullName>
    </submittedName>
</protein>
<dbReference type="InterPro" id="IPR028082">
    <property type="entry name" value="Peripla_BP_I"/>
</dbReference>
<dbReference type="PANTHER" id="PTHR30146:SF109">
    <property type="entry name" value="HTH-TYPE TRANSCRIPTIONAL REGULATOR GALS"/>
    <property type="match status" value="1"/>
</dbReference>
<comment type="caution">
    <text evidence="5">The sequence shown here is derived from an EMBL/GenBank/DDBJ whole genome shotgun (WGS) entry which is preliminary data.</text>
</comment>
<keyword evidence="3" id="KW-0804">Transcription</keyword>
<dbReference type="CDD" id="cd06294">
    <property type="entry name" value="PBP1_MalR-like"/>
    <property type="match status" value="1"/>
</dbReference>
<keyword evidence="1" id="KW-0805">Transcription regulation</keyword>
<dbReference type="InterPro" id="IPR046335">
    <property type="entry name" value="LacI/GalR-like_sensor"/>
</dbReference>
<dbReference type="SUPFAM" id="SSF53822">
    <property type="entry name" value="Periplasmic binding protein-like I"/>
    <property type="match status" value="1"/>
</dbReference>
<evidence type="ECO:0000259" key="4">
    <source>
        <dbReference type="PROSITE" id="PS50932"/>
    </source>
</evidence>
<proteinExistence type="predicted"/>
<dbReference type="SMART" id="SM00354">
    <property type="entry name" value="HTH_LACI"/>
    <property type="match status" value="1"/>
</dbReference>
<dbReference type="GO" id="GO:0000976">
    <property type="term" value="F:transcription cis-regulatory region binding"/>
    <property type="evidence" value="ECO:0007669"/>
    <property type="project" value="TreeGrafter"/>
</dbReference>
<accession>A0A263BRJ9</accession>
<gene>
    <name evidence="5" type="ORF">CIB95_13040</name>
</gene>
<dbReference type="CDD" id="cd01392">
    <property type="entry name" value="HTH_LacI"/>
    <property type="match status" value="1"/>
</dbReference>
<evidence type="ECO:0000256" key="3">
    <source>
        <dbReference type="ARBA" id="ARBA00023163"/>
    </source>
</evidence>
<sequence length="340" mass="38121">MAVTIKDVSKLANVAPSTVSRVIADSPRISEDTKRRVRDAMKELGYHPNLNARSLANKSSQAFGVIIPRSTDKAFQNPFFPEVVRGISKVAHEKEFALYISTGATERDIYEEVVRMVQGRRVDGIILLYSSIDNKIMSYLHKQKFPFTIIGKPAKNMDNITHVDNDNIMASKDVTNHLIQLGHERIAFVGGNINLVVTIDRLLGYKEALQNAGLTYRDEYIVHEEFLQEGGQEAISKLLSLKEPPTAIIAADDIMAFGMLKTLDEIGISVPDDLSIVSFNNIMLSEVSRPPLSTVDINIYQLGYQAAKCLIEKIENPEEPAKRIILPYKIIKRESCKEYK</sequence>
<feature type="domain" description="HTH lacI-type" evidence="4">
    <location>
        <begin position="3"/>
        <end position="57"/>
    </location>
</feature>